<evidence type="ECO:0000256" key="1">
    <source>
        <dbReference type="ARBA" id="ARBA00022801"/>
    </source>
</evidence>
<dbReference type="Pfam" id="PF00702">
    <property type="entry name" value="Hydrolase"/>
    <property type="match status" value="1"/>
</dbReference>
<evidence type="ECO:0000256" key="2">
    <source>
        <dbReference type="ARBA" id="ARBA00022842"/>
    </source>
</evidence>
<dbReference type="Gene3D" id="3.40.50.1000">
    <property type="entry name" value="HAD superfamily/HAD-like"/>
    <property type="match status" value="1"/>
</dbReference>
<dbReference type="SUPFAM" id="SSF56784">
    <property type="entry name" value="HAD-like"/>
    <property type="match status" value="1"/>
</dbReference>
<comment type="cofactor">
    <cofactor evidence="3">
        <name>Mg(2+)</name>
        <dbReference type="ChEBI" id="CHEBI:18420"/>
    </cofactor>
    <cofactor evidence="3">
        <name>Co(2+)</name>
        <dbReference type="ChEBI" id="CHEBI:48828"/>
    </cofactor>
</comment>
<comment type="pathway">
    <text evidence="3">Amino-acid biosynthesis; L-serine biosynthesis; L-serine from 3-phospho-D-glycerate: step 3/3.</text>
</comment>
<evidence type="ECO:0000313" key="4">
    <source>
        <dbReference type="EMBL" id="SCW60033.1"/>
    </source>
</evidence>
<comment type="function">
    <text evidence="3">Catalyzes the last step of the phosphorylated serine biosynthetic pathway, i.e. dephosphorylation of O-phospho-L-serine to form L-serine.</text>
</comment>
<evidence type="ECO:0000256" key="3">
    <source>
        <dbReference type="HAMAP-Rule" id="MF_02240"/>
    </source>
</evidence>
<dbReference type="PANTHER" id="PTHR46470">
    <property type="entry name" value="N-ACYLNEURAMINATE-9-PHOSPHATASE"/>
    <property type="match status" value="1"/>
</dbReference>
<dbReference type="OrthoDB" id="9809962at2"/>
<dbReference type="Proteomes" id="UP000198601">
    <property type="component" value="Unassembled WGS sequence"/>
</dbReference>
<keyword evidence="3" id="KW-0718">Serine biosynthesis</keyword>
<dbReference type="InterPro" id="IPR006439">
    <property type="entry name" value="HAD-SF_hydro_IA"/>
</dbReference>
<reference evidence="5" key="1">
    <citation type="submission" date="2016-10" db="EMBL/GenBank/DDBJ databases">
        <authorList>
            <person name="Varghese N."/>
            <person name="Submissions S."/>
        </authorList>
    </citation>
    <scope>NUCLEOTIDE SEQUENCE [LARGE SCALE GENOMIC DNA]</scope>
    <source>
        <strain evidence="5">CGMCC 1.8946</strain>
    </source>
</reference>
<keyword evidence="1 3" id="KW-0378">Hydrolase</keyword>
<dbReference type="RefSeq" id="WP_090672749.1">
    <property type="nucleotide sequence ID" value="NZ_FMTT01000019.1"/>
</dbReference>
<accession>A0A1G4RSV9</accession>
<dbReference type="InterPro" id="IPR036412">
    <property type="entry name" value="HAD-like_sf"/>
</dbReference>
<dbReference type="InterPro" id="IPR044266">
    <property type="entry name" value="PSP_YsaA"/>
</dbReference>
<dbReference type="PANTHER" id="PTHR46470:SF3">
    <property type="entry name" value="N-ACYLNEURAMINATE-9-PHOSPHATASE"/>
    <property type="match status" value="1"/>
</dbReference>
<keyword evidence="2 3" id="KW-0460">Magnesium</keyword>
<dbReference type="NCBIfam" id="TIGR01549">
    <property type="entry name" value="HAD-SF-IA-v1"/>
    <property type="match status" value="1"/>
</dbReference>
<dbReference type="Gene3D" id="1.20.120.710">
    <property type="entry name" value="Haloacid dehalogenase hydrolase-like domain"/>
    <property type="match status" value="1"/>
</dbReference>
<keyword evidence="3" id="KW-0028">Amino-acid biosynthesis</keyword>
<comment type="similarity">
    <text evidence="3">Belongs to the HAD-like hydrolase superfamily.</text>
</comment>
<dbReference type="SFLD" id="SFLDG01129">
    <property type="entry name" value="C1.5:_HAD__Beta-PGM__Phosphata"/>
    <property type="match status" value="1"/>
</dbReference>
<evidence type="ECO:0000313" key="5">
    <source>
        <dbReference type="Proteomes" id="UP000198601"/>
    </source>
</evidence>
<dbReference type="STRING" id="624147.SAMN04487970_101913"/>
<gene>
    <name evidence="4" type="ORF">SAMN04487970_101913</name>
</gene>
<dbReference type="GO" id="GO:0006564">
    <property type="term" value="P:L-serine biosynthetic process"/>
    <property type="evidence" value="ECO:0007669"/>
    <property type="project" value="UniProtKB-UniRule"/>
</dbReference>
<dbReference type="InterPro" id="IPR051400">
    <property type="entry name" value="HAD-like_hydrolase"/>
</dbReference>
<name>A0A1G4RSV9_9BACL</name>
<keyword evidence="5" id="KW-1185">Reference proteome</keyword>
<dbReference type="InterPro" id="IPR023214">
    <property type="entry name" value="HAD_sf"/>
</dbReference>
<dbReference type="SFLD" id="SFLDS00003">
    <property type="entry name" value="Haloacid_Dehalogenase"/>
    <property type="match status" value="1"/>
</dbReference>
<dbReference type="GO" id="GO:0036424">
    <property type="term" value="F:L-phosphoserine phosphatase activity"/>
    <property type="evidence" value="ECO:0007669"/>
    <property type="project" value="UniProtKB-UniRule"/>
</dbReference>
<proteinExistence type="inferred from homology"/>
<comment type="catalytic activity">
    <reaction evidence="3">
        <text>O-phospho-D-serine + H2O = D-serine + phosphate</text>
        <dbReference type="Rhea" id="RHEA:24873"/>
        <dbReference type="ChEBI" id="CHEBI:15377"/>
        <dbReference type="ChEBI" id="CHEBI:35247"/>
        <dbReference type="ChEBI" id="CHEBI:43474"/>
        <dbReference type="ChEBI" id="CHEBI:58680"/>
        <dbReference type="EC" id="3.1.3.3"/>
    </reaction>
</comment>
<organism evidence="4 5">
    <name type="scientific">Paenibacillus tianmuensis</name>
    <dbReference type="NCBI Taxonomy" id="624147"/>
    <lineage>
        <taxon>Bacteria</taxon>
        <taxon>Bacillati</taxon>
        <taxon>Bacillota</taxon>
        <taxon>Bacilli</taxon>
        <taxon>Bacillales</taxon>
        <taxon>Paenibacillaceae</taxon>
        <taxon>Paenibacillus</taxon>
    </lineage>
</organism>
<sequence>MAIKAVLFDLDDTLLWDERSVKEAFQATCSEAAKHYDLDPVQLEEAVRREARALYESFETFPFTKKIGINPFEGLWARFVEGEQEEFRKLQALAPAYQRDSWTRGLKALGIEDAALGLKLAEMFSVERRNRPIVYEETFEVLDQLKEKYKLLLLTNGSPDLQKEKLAGVPQLALYFDHIVISGEFGEGKPAVSIFEHAMQLLGISAEEGVMIGDKLTTDILGSNSIGMRNMWINRHGLPLTDEIAPAHEITSLQDIQKIIDSLED</sequence>
<keyword evidence="3" id="KW-0170">Cobalt</keyword>
<dbReference type="EC" id="3.1.3.3" evidence="3"/>
<comment type="catalytic activity">
    <reaction evidence="3">
        <text>O-phospho-L-serine + H2O = L-serine + phosphate</text>
        <dbReference type="Rhea" id="RHEA:21208"/>
        <dbReference type="ChEBI" id="CHEBI:15377"/>
        <dbReference type="ChEBI" id="CHEBI:33384"/>
        <dbReference type="ChEBI" id="CHEBI:43474"/>
        <dbReference type="ChEBI" id="CHEBI:57524"/>
        <dbReference type="EC" id="3.1.3.3"/>
    </reaction>
</comment>
<dbReference type="AlphaFoldDB" id="A0A1G4RSV9"/>
<dbReference type="HAMAP" id="MF_02240">
    <property type="entry name" value="PSP"/>
    <property type="match status" value="1"/>
</dbReference>
<protein>
    <recommendedName>
        <fullName evidence="3">Phosphoserine phosphatase</fullName>
        <shortName evidence="3">PSP</shortName>
        <ecNumber evidence="3">3.1.3.3</ecNumber>
    </recommendedName>
</protein>
<dbReference type="EMBL" id="FMTT01000019">
    <property type="protein sequence ID" value="SCW60033.1"/>
    <property type="molecule type" value="Genomic_DNA"/>
</dbReference>